<proteinExistence type="predicted"/>
<evidence type="ECO:0000313" key="1">
    <source>
        <dbReference type="EMBL" id="CAB5220031.1"/>
    </source>
</evidence>
<reference evidence="1" key="1">
    <citation type="submission" date="2020-05" db="EMBL/GenBank/DDBJ databases">
        <authorList>
            <person name="Chiriac C."/>
            <person name="Salcher M."/>
            <person name="Ghai R."/>
            <person name="Kavagutti S V."/>
        </authorList>
    </citation>
    <scope>NUCLEOTIDE SEQUENCE</scope>
</reference>
<protein>
    <submittedName>
        <fullName evidence="1">Uncharacterized protein</fullName>
    </submittedName>
</protein>
<gene>
    <name evidence="1" type="ORF">UFOVP231_39</name>
</gene>
<sequence length="118" mass="11688">MGASLDDILTTQKNGVVAINNLSKSTLRSIGTQTSATLTGPTTIIASTGYLVSFSVVVAGSAAGTIYNTTDATTVLPANALCVIPNTVGITKVGQVFGAGLVVVPGTGQSVNVTYSPG</sequence>
<dbReference type="EMBL" id="LR798279">
    <property type="protein sequence ID" value="CAB5220031.1"/>
    <property type="molecule type" value="Genomic_DNA"/>
</dbReference>
<name>A0A6J7WPQ2_9CAUD</name>
<organism evidence="1">
    <name type="scientific">uncultured Caudovirales phage</name>
    <dbReference type="NCBI Taxonomy" id="2100421"/>
    <lineage>
        <taxon>Viruses</taxon>
        <taxon>Duplodnaviria</taxon>
        <taxon>Heunggongvirae</taxon>
        <taxon>Uroviricota</taxon>
        <taxon>Caudoviricetes</taxon>
        <taxon>Peduoviridae</taxon>
        <taxon>Maltschvirus</taxon>
        <taxon>Maltschvirus maltsch</taxon>
    </lineage>
</organism>
<accession>A0A6J7WPQ2</accession>